<name>A0AAN6UYB0_9PEZI</name>
<evidence type="ECO:0000313" key="5">
    <source>
        <dbReference type="EMBL" id="KAK4141041.1"/>
    </source>
</evidence>
<protein>
    <recommendedName>
        <fullName evidence="4">NAD(P)-binding domain-containing protein</fullName>
    </recommendedName>
</protein>
<dbReference type="GeneID" id="87818350"/>
<feature type="domain" description="NAD(P)-binding" evidence="4">
    <location>
        <begin position="12"/>
        <end position="225"/>
    </location>
</feature>
<sequence length="278" mass="30146">MTAVTPTYAVLGSTGNCGTALIQNLLQDSSEDAHIHAYCRNEAKLRRLLPETVDNKRVRVFAGSIVDVGLMVSCIRGTRAVFLTATTNDNIPGCRVSQDSAATVIQALERLRDESETVGAGKGMVVRALPRLVLLSSATIDDHLARHMPTWFRPIMLAAASHVYRDLELAEGLLRAQADWVATVFIKPAGLSPDVARGHRLTLDEEESFISYLDLAGGMIEAARDEGGRYEGRNVGVVNAKRGVGARFPRGTPMCILMGLLRHFFPVLHPYLPSTGPA</sequence>
<gene>
    <name evidence="5" type="ORF">C8A04DRAFT_31360</name>
</gene>
<comment type="caution">
    <text evidence="5">The sequence shown here is derived from an EMBL/GenBank/DDBJ whole genome shotgun (WGS) entry which is preliminary data.</text>
</comment>
<accession>A0AAN6UYB0</accession>
<dbReference type="PANTHER" id="PTHR15020:SF37">
    <property type="entry name" value="OXIDOREDUCTASE MDPK"/>
    <property type="match status" value="1"/>
</dbReference>
<dbReference type="AlphaFoldDB" id="A0AAN6UYB0"/>
<evidence type="ECO:0000256" key="3">
    <source>
        <dbReference type="ARBA" id="ARBA00038376"/>
    </source>
</evidence>
<proteinExistence type="inferred from homology"/>
<organism evidence="5 6">
    <name type="scientific">Dichotomopilus funicola</name>
    <dbReference type="NCBI Taxonomy" id="1934379"/>
    <lineage>
        <taxon>Eukaryota</taxon>
        <taxon>Fungi</taxon>
        <taxon>Dikarya</taxon>
        <taxon>Ascomycota</taxon>
        <taxon>Pezizomycotina</taxon>
        <taxon>Sordariomycetes</taxon>
        <taxon>Sordariomycetidae</taxon>
        <taxon>Sordariales</taxon>
        <taxon>Chaetomiaceae</taxon>
        <taxon>Dichotomopilus</taxon>
    </lineage>
</organism>
<dbReference type="RefSeq" id="XP_062634412.1">
    <property type="nucleotide sequence ID" value="XM_062781737.1"/>
</dbReference>
<dbReference type="SUPFAM" id="SSF51735">
    <property type="entry name" value="NAD(P)-binding Rossmann-fold domains"/>
    <property type="match status" value="1"/>
</dbReference>
<reference evidence="5" key="2">
    <citation type="submission" date="2023-05" db="EMBL/GenBank/DDBJ databases">
        <authorList>
            <consortium name="Lawrence Berkeley National Laboratory"/>
            <person name="Steindorff A."/>
            <person name="Hensen N."/>
            <person name="Bonometti L."/>
            <person name="Westerberg I."/>
            <person name="Brannstrom I.O."/>
            <person name="Guillou S."/>
            <person name="Cros-Aarteil S."/>
            <person name="Calhoun S."/>
            <person name="Haridas S."/>
            <person name="Kuo A."/>
            <person name="Mondo S."/>
            <person name="Pangilinan J."/>
            <person name="Riley R."/>
            <person name="Labutti K."/>
            <person name="Andreopoulos B."/>
            <person name="Lipzen A."/>
            <person name="Chen C."/>
            <person name="Yanf M."/>
            <person name="Daum C."/>
            <person name="Ng V."/>
            <person name="Clum A."/>
            <person name="Ohm R."/>
            <person name="Martin F."/>
            <person name="Silar P."/>
            <person name="Natvig D."/>
            <person name="Lalanne C."/>
            <person name="Gautier V."/>
            <person name="Ament-Velasquez S.L."/>
            <person name="Kruys A."/>
            <person name="Hutchinson M.I."/>
            <person name="Powell A.J."/>
            <person name="Barry K."/>
            <person name="Miller A.N."/>
            <person name="Grigoriev I.V."/>
            <person name="Debuchy R."/>
            <person name="Gladieux P."/>
            <person name="Thoren M.H."/>
            <person name="Johannesson H."/>
        </authorList>
    </citation>
    <scope>NUCLEOTIDE SEQUENCE</scope>
    <source>
        <strain evidence="5">CBS 141.50</strain>
    </source>
</reference>
<keyword evidence="2" id="KW-0503">Monooxygenase</keyword>
<keyword evidence="6" id="KW-1185">Reference proteome</keyword>
<dbReference type="Gene3D" id="3.40.50.720">
    <property type="entry name" value="NAD(P)-binding Rossmann-like Domain"/>
    <property type="match status" value="1"/>
</dbReference>
<evidence type="ECO:0000259" key="4">
    <source>
        <dbReference type="Pfam" id="PF13460"/>
    </source>
</evidence>
<dbReference type="GO" id="GO:0004497">
    <property type="term" value="F:monooxygenase activity"/>
    <property type="evidence" value="ECO:0007669"/>
    <property type="project" value="UniProtKB-KW"/>
</dbReference>
<dbReference type="PANTHER" id="PTHR15020">
    <property type="entry name" value="FLAVIN REDUCTASE-RELATED"/>
    <property type="match status" value="1"/>
</dbReference>
<reference evidence="5" key="1">
    <citation type="journal article" date="2023" name="Mol. Phylogenet. Evol.">
        <title>Genome-scale phylogeny and comparative genomics of the fungal order Sordariales.</title>
        <authorList>
            <person name="Hensen N."/>
            <person name="Bonometti L."/>
            <person name="Westerberg I."/>
            <person name="Brannstrom I.O."/>
            <person name="Guillou S."/>
            <person name="Cros-Aarteil S."/>
            <person name="Calhoun S."/>
            <person name="Haridas S."/>
            <person name="Kuo A."/>
            <person name="Mondo S."/>
            <person name="Pangilinan J."/>
            <person name="Riley R."/>
            <person name="LaButti K."/>
            <person name="Andreopoulos B."/>
            <person name="Lipzen A."/>
            <person name="Chen C."/>
            <person name="Yan M."/>
            <person name="Daum C."/>
            <person name="Ng V."/>
            <person name="Clum A."/>
            <person name="Steindorff A."/>
            <person name="Ohm R.A."/>
            <person name="Martin F."/>
            <person name="Silar P."/>
            <person name="Natvig D.O."/>
            <person name="Lalanne C."/>
            <person name="Gautier V."/>
            <person name="Ament-Velasquez S.L."/>
            <person name="Kruys A."/>
            <person name="Hutchinson M.I."/>
            <person name="Powell A.J."/>
            <person name="Barry K."/>
            <person name="Miller A.N."/>
            <person name="Grigoriev I.V."/>
            <person name="Debuchy R."/>
            <person name="Gladieux P."/>
            <person name="Hiltunen Thoren M."/>
            <person name="Johannesson H."/>
        </authorList>
    </citation>
    <scope>NUCLEOTIDE SEQUENCE</scope>
    <source>
        <strain evidence="5">CBS 141.50</strain>
    </source>
</reference>
<dbReference type="Pfam" id="PF13460">
    <property type="entry name" value="NAD_binding_10"/>
    <property type="match status" value="1"/>
</dbReference>
<dbReference type="Proteomes" id="UP001302676">
    <property type="component" value="Unassembled WGS sequence"/>
</dbReference>
<evidence type="ECO:0000256" key="2">
    <source>
        <dbReference type="ARBA" id="ARBA00023033"/>
    </source>
</evidence>
<evidence type="ECO:0000256" key="1">
    <source>
        <dbReference type="ARBA" id="ARBA00023002"/>
    </source>
</evidence>
<dbReference type="InterPro" id="IPR016040">
    <property type="entry name" value="NAD(P)-bd_dom"/>
</dbReference>
<dbReference type="InterPro" id="IPR036291">
    <property type="entry name" value="NAD(P)-bd_dom_sf"/>
</dbReference>
<keyword evidence="1" id="KW-0560">Oxidoreductase</keyword>
<dbReference type="EMBL" id="MU853618">
    <property type="protein sequence ID" value="KAK4141041.1"/>
    <property type="molecule type" value="Genomic_DNA"/>
</dbReference>
<comment type="similarity">
    <text evidence="3">Belongs to the avfA family.</text>
</comment>
<evidence type="ECO:0000313" key="6">
    <source>
        <dbReference type="Proteomes" id="UP001302676"/>
    </source>
</evidence>